<keyword evidence="1" id="KW-0436">Ligase</keyword>
<dbReference type="PANTHER" id="PTHR36932:SF1">
    <property type="entry name" value="CAPSULAR POLYSACCHARIDE BIOSYNTHESIS PROTEIN"/>
    <property type="match status" value="1"/>
</dbReference>
<accession>A0A562R7V6</accession>
<dbReference type="EMBL" id="VLLB01000004">
    <property type="protein sequence ID" value="TWI65141.1"/>
    <property type="molecule type" value="Genomic_DNA"/>
</dbReference>
<organism evidence="1 2">
    <name type="scientific">Pseudoduganella lurida</name>
    <dbReference type="NCBI Taxonomy" id="1036180"/>
    <lineage>
        <taxon>Bacteria</taxon>
        <taxon>Pseudomonadati</taxon>
        <taxon>Pseudomonadota</taxon>
        <taxon>Betaproteobacteria</taxon>
        <taxon>Burkholderiales</taxon>
        <taxon>Oxalobacteraceae</taxon>
        <taxon>Telluria group</taxon>
        <taxon>Pseudoduganella</taxon>
    </lineage>
</organism>
<keyword evidence="2" id="KW-1185">Reference proteome</keyword>
<dbReference type="PANTHER" id="PTHR36932">
    <property type="entry name" value="CAPSULAR POLYSACCHARIDE BIOSYNTHESIS PROTEIN"/>
    <property type="match status" value="1"/>
</dbReference>
<dbReference type="OrthoDB" id="5298740at2"/>
<comment type="caution">
    <text evidence="1">The sequence shown here is derived from an EMBL/GenBank/DDBJ whole genome shotgun (WGS) entry which is preliminary data.</text>
</comment>
<dbReference type="Proteomes" id="UP000318431">
    <property type="component" value="Unassembled WGS sequence"/>
</dbReference>
<dbReference type="InterPro" id="IPR053158">
    <property type="entry name" value="CapK_Type1_Caps_Biosynth"/>
</dbReference>
<evidence type="ECO:0000313" key="1">
    <source>
        <dbReference type="EMBL" id="TWI65141.1"/>
    </source>
</evidence>
<reference evidence="1 2" key="1">
    <citation type="journal article" date="2015" name="Stand. Genomic Sci.">
        <title>Genomic Encyclopedia of Bacterial and Archaeal Type Strains, Phase III: the genomes of soil and plant-associated and newly described type strains.</title>
        <authorList>
            <person name="Whitman W.B."/>
            <person name="Woyke T."/>
            <person name="Klenk H.P."/>
            <person name="Zhou Y."/>
            <person name="Lilburn T.G."/>
            <person name="Beck B.J."/>
            <person name="De Vos P."/>
            <person name="Vandamme P."/>
            <person name="Eisen J.A."/>
            <person name="Garrity G."/>
            <person name="Hugenholtz P."/>
            <person name="Kyrpides N.C."/>
        </authorList>
    </citation>
    <scope>NUCLEOTIDE SEQUENCE [LARGE SCALE GENOMIC DNA]</scope>
    <source>
        <strain evidence="1 2">CGMCC 1.10822</strain>
    </source>
</reference>
<dbReference type="AlphaFoldDB" id="A0A562R7V6"/>
<evidence type="ECO:0000313" key="2">
    <source>
        <dbReference type="Proteomes" id="UP000318431"/>
    </source>
</evidence>
<gene>
    <name evidence="1" type="ORF">IP91_02547</name>
</gene>
<dbReference type="Gene3D" id="3.40.50.12780">
    <property type="entry name" value="N-terminal domain of ligase-like"/>
    <property type="match status" value="1"/>
</dbReference>
<proteinExistence type="predicted"/>
<sequence length="433" mass="48985">MTVTTARPPEYDPSLLALLRFRLIDLVRGTNTLQLLGRLRQQQYESPNTLRTRTEAALTRYHDELRKNVPMFANTQSFSDLPVTDKQFINAHRGELCNPQYKGKLIRKKTGGSTGQPLVYYTSTDTQSYLWAGLLLSWEAAGYRLGEPVAFLSGSSLSSSGNKQRIYYALLNVKVFSAFDMSAASMAQYAAAIGENGYRLLYGYASAVHRLACHLNSTGTRIQHRLRGIVCTAEMLSVAMRKDIEQAFGVPCYSQYGCNEAGVSAFECEHKQGLHLLSMRCYAEVLEDNRLIATDLVNEAMYMPRHDTGDMVRMAEQPCQCGRGLPLIAEVLGRQNDVVVDSHGNGVHSEFFSHLFREDNCIERFQVVFDERTLTINLHGSNLDARHTETHCALYRERIVASLTFDELRFVFNEPFVTQANSKHRFIIRRPPR</sequence>
<dbReference type="GO" id="GO:0016874">
    <property type="term" value="F:ligase activity"/>
    <property type="evidence" value="ECO:0007669"/>
    <property type="project" value="UniProtKB-KW"/>
</dbReference>
<dbReference type="RefSeq" id="WP_145649397.1">
    <property type="nucleotide sequence ID" value="NZ_VLLB01000004.1"/>
</dbReference>
<name>A0A562R7V6_9BURK</name>
<dbReference type="InterPro" id="IPR042099">
    <property type="entry name" value="ANL_N_sf"/>
</dbReference>
<dbReference type="SUPFAM" id="SSF56801">
    <property type="entry name" value="Acetyl-CoA synthetase-like"/>
    <property type="match status" value="1"/>
</dbReference>
<protein>
    <submittedName>
        <fullName evidence="1">Phenylacetate-CoA ligase</fullName>
    </submittedName>
</protein>